<dbReference type="Gene3D" id="2.10.80.10">
    <property type="entry name" value="Lipase, subunit A"/>
    <property type="match status" value="1"/>
</dbReference>
<sequence length="138" mass="15884">MSLSLISQTSFALIILLHAVATFADIYQRPIMLTLPGRNYTSRPDPGLGLGLQNRGWNQTCLNDGDCKWYLCCVRWNGRRSCRRKKVRGETCSDGQIKGGYHVGDCPCLRRTDECRNRVCQPSRRRHGIHPWYQGYEH</sequence>
<organism evidence="2">
    <name type="scientific">Amblyomma triste</name>
    <name type="common">Neotropical tick</name>
    <dbReference type="NCBI Taxonomy" id="251400"/>
    <lineage>
        <taxon>Eukaryota</taxon>
        <taxon>Metazoa</taxon>
        <taxon>Ecdysozoa</taxon>
        <taxon>Arthropoda</taxon>
        <taxon>Chelicerata</taxon>
        <taxon>Arachnida</taxon>
        <taxon>Acari</taxon>
        <taxon>Parasitiformes</taxon>
        <taxon>Ixodida</taxon>
        <taxon>Ixodoidea</taxon>
        <taxon>Ixodidae</taxon>
        <taxon>Amblyomminae</taxon>
        <taxon>Amblyomma</taxon>
    </lineage>
</organism>
<proteinExistence type="evidence at transcript level"/>
<evidence type="ECO:0000256" key="1">
    <source>
        <dbReference type="SAM" id="SignalP"/>
    </source>
</evidence>
<protein>
    <submittedName>
        <fullName evidence="2">Putative ixodegrins large 4</fullName>
    </submittedName>
</protein>
<name>A0A023G9M4_AMBTT</name>
<keyword evidence="1" id="KW-0732">Signal</keyword>
<evidence type="ECO:0000313" key="2">
    <source>
        <dbReference type="EMBL" id="JAC30529.1"/>
    </source>
</evidence>
<feature type="signal peptide" evidence="1">
    <location>
        <begin position="1"/>
        <end position="24"/>
    </location>
</feature>
<reference evidence="2" key="1">
    <citation type="submission" date="2014-03" db="EMBL/GenBank/DDBJ databases">
        <title>The sialotranscriptome of Amblyomma triste, Amblyomma parvum and Amblyomma cajennense ticks, uncovered by 454-based RNA-seq.</title>
        <authorList>
            <person name="Garcia G.R."/>
            <person name="Gardinassi L.G."/>
            <person name="Ribeiro J.M."/>
            <person name="Anatriello E."/>
            <person name="Ferreira B.R."/>
            <person name="Moreira H.N."/>
            <person name="Mafra C."/>
            <person name="Olegario M.M."/>
            <person name="Szabo P.J."/>
            <person name="Miranda-Santos I.K."/>
            <person name="Maruyama S.R."/>
        </authorList>
    </citation>
    <scope>NUCLEOTIDE SEQUENCE</scope>
    <source>
        <strain evidence="2">Mato Grasso do Sul</strain>
        <tissue evidence="2">Salivary glands</tissue>
    </source>
</reference>
<accession>A0A023G9M4</accession>
<dbReference type="AlphaFoldDB" id="A0A023G9M4"/>
<dbReference type="EMBL" id="GBBM01004889">
    <property type="protein sequence ID" value="JAC30529.1"/>
    <property type="molecule type" value="mRNA"/>
</dbReference>
<feature type="chain" id="PRO_5001516823" evidence="1">
    <location>
        <begin position="25"/>
        <end position="138"/>
    </location>
</feature>